<accession>A0A841C9J0</accession>
<sequence>MPRVSATPGAVDTEVFPSANGDALLPALLSVAAAVIAWFRRDTVVALLAQVAPDRFGK</sequence>
<evidence type="ECO:0000313" key="1">
    <source>
        <dbReference type="EMBL" id="MBB5953603.1"/>
    </source>
</evidence>
<name>A0A841C9J0_9PSEU</name>
<comment type="caution">
    <text evidence="1">The sequence shown here is derived from an EMBL/GenBank/DDBJ whole genome shotgun (WGS) entry which is preliminary data.</text>
</comment>
<reference evidence="1 2" key="1">
    <citation type="submission" date="2020-08" db="EMBL/GenBank/DDBJ databases">
        <title>Genomic Encyclopedia of Type Strains, Phase III (KMG-III): the genomes of soil and plant-associated and newly described type strains.</title>
        <authorList>
            <person name="Whitman W."/>
        </authorList>
    </citation>
    <scope>NUCLEOTIDE SEQUENCE [LARGE SCALE GENOMIC DNA]</scope>
    <source>
        <strain evidence="1 2">CECT 8640</strain>
    </source>
</reference>
<organism evidence="1 2">
    <name type="scientific">Saccharothrix tamanrassetensis</name>
    <dbReference type="NCBI Taxonomy" id="1051531"/>
    <lineage>
        <taxon>Bacteria</taxon>
        <taxon>Bacillati</taxon>
        <taxon>Actinomycetota</taxon>
        <taxon>Actinomycetes</taxon>
        <taxon>Pseudonocardiales</taxon>
        <taxon>Pseudonocardiaceae</taxon>
        <taxon>Saccharothrix</taxon>
    </lineage>
</organism>
<proteinExistence type="predicted"/>
<dbReference type="EMBL" id="JACHJN010000001">
    <property type="protein sequence ID" value="MBB5953603.1"/>
    <property type="molecule type" value="Genomic_DNA"/>
</dbReference>
<gene>
    <name evidence="1" type="ORF">FHS29_000173</name>
</gene>
<keyword evidence="2" id="KW-1185">Reference proteome</keyword>
<dbReference type="AlphaFoldDB" id="A0A841C9J0"/>
<dbReference type="Proteomes" id="UP000547510">
    <property type="component" value="Unassembled WGS sequence"/>
</dbReference>
<evidence type="ECO:0000313" key="2">
    <source>
        <dbReference type="Proteomes" id="UP000547510"/>
    </source>
</evidence>
<dbReference type="RefSeq" id="WP_184687276.1">
    <property type="nucleotide sequence ID" value="NZ_JACHJN010000001.1"/>
</dbReference>
<protein>
    <submittedName>
        <fullName evidence="1">Uncharacterized protein</fullName>
    </submittedName>
</protein>